<feature type="signal peptide" evidence="2">
    <location>
        <begin position="1"/>
        <end position="30"/>
    </location>
</feature>
<feature type="region of interest" description="Disordered" evidence="1">
    <location>
        <begin position="31"/>
        <end position="62"/>
    </location>
</feature>
<gene>
    <name evidence="3" type="ORF">MSAR_30430</name>
</gene>
<dbReference type="AlphaFoldDB" id="A0A7I7SSC4"/>
<feature type="chain" id="PRO_5029466360" evidence="2">
    <location>
        <begin position="31"/>
        <end position="185"/>
    </location>
</feature>
<evidence type="ECO:0000256" key="1">
    <source>
        <dbReference type="SAM" id="MobiDB-lite"/>
    </source>
</evidence>
<keyword evidence="4" id="KW-1185">Reference proteome</keyword>
<reference evidence="3 4" key="1">
    <citation type="journal article" date="2019" name="Emerg. Microbes Infect.">
        <title>Comprehensive subspecies identification of 175 nontuberculous mycobacteria species based on 7547 genomic profiles.</title>
        <authorList>
            <person name="Matsumoto Y."/>
            <person name="Kinjo T."/>
            <person name="Motooka D."/>
            <person name="Nabeya D."/>
            <person name="Jung N."/>
            <person name="Uechi K."/>
            <person name="Horii T."/>
            <person name="Iida T."/>
            <person name="Fujita J."/>
            <person name="Nakamura S."/>
        </authorList>
    </citation>
    <scope>NUCLEOTIDE SEQUENCE [LARGE SCALE GENOMIC DNA]</scope>
    <source>
        <strain evidence="3 4">JCM 30395</strain>
    </source>
</reference>
<organism evidence="3 4">
    <name type="scientific">Mycolicibacterium sarraceniae</name>
    <dbReference type="NCBI Taxonomy" id="1534348"/>
    <lineage>
        <taxon>Bacteria</taxon>
        <taxon>Bacillati</taxon>
        <taxon>Actinomycetota</taxon>
        <taxon>Actinomycetes</taxon>
        <taxon>Mycobacteriales</taxon>
        <taxon>Mycobacteriaceae</taxon>
        <taxon>Mycolicibacterium</taxon>
    </lineage>
</organism>
<dbReference type="Proteomes" id="UP000466445">
    <property type="component" value="Chromosome"/>
</dbReference>
<keyword evidence="2" id="KW-0732">Signal</keyword>
<proteinExistence type="predicted"/>
<dbReference type="KEGG" id="msar:MSAR_30430"/>
<evidence type="ECO:0000313" key="4">
    <source>
        <dbReference type="Proteomes" id="UP000466445"/>
    </source>
</evidence>
<dbReference type="EMBL" id="AP022595">
    <property type="protein sequence ID" value="BBY59907.1"/>
    <property type="molecule type" value="Genomic_DNA"/>
</dbReference>
<evidence type="ECO:0000313" key="3">
    <source>
        <dbReference type="EMBL" id="BBY59907.1"/>
    </source>
</evidence>
<protein>
    <submittedName>
        <fullName evidence="3">Uncharacterized protein</fullName>
    </submittedName>
</protein>
<sequence>MSRSHRCRATVAAVVLAPLAMTFLAPAALADPTDPAPADPASSGGPDPAATELGPGPVDDSDAIRSACRTFGSALDLAATNYEDFAYATAGNGDSVNYDNPEVLQSNQPGRTALRVAAHAAMDAAGTPGLPNDIGDPMRSWSLHATKLVLIMGLHGGGDSLNSAATALNADAHDTQMACATHGAH</sequence>
<name>A0A7I7SSC4_9MYCO</name>
<feature type="compositionally biased region" description="Low complexity" evidence="1">
    <location>
        <begin position="39"/>
        <end position="51"/>
    </location>
</feature>
<evidence type="ECO:0000256" key="2">
    <source>
        <dbReference type="SAM" id="SignalP"/>
    </source>
</evidence>
<accession>A0A7I7SSC4</accession>